<gene>
    <name evidence="3" type="ORF">EJB05_07700</name>
</gene>
<keyword evidence="2" id="KW-0472">Membrane</keyword>
<reference evidence="3 4" key="1">
    <citation type="journal article" date="2019" name="Sci. Rep.">
        <title>A high-quality genome of Eragrostis curvula grass provides insights into Poaceae evolution and supports new strategies to enhance forage quality.</title>
        <authorList>
            <person name="Carballo J."/>
            <person name="Santos B.A.C.M."/>
            <person name="Zappacosta D."/>
            <person name="Garbus I."/>
            <person name="Selva J.P."/>
            <person name="Gallo C.A."/>
            <person name="Diaz A."/>
            <person name="Albertini E."/>
            <person name="Caccamo M."/>
            <person name="Echenique V."/>
        </authorList>
    </citation>
    <scope>NUCLEOTIDE SEQUENCE [LARGE SCALE GENOMIC DNA]</scope>
    <source>
        <strain evidence="4">cv. Victoria</strain>
        <tissue evidence="3">Leaf</tissue>
    </source>
</reference>
<keyword evidence="2" id="KW-0812">Transmembrane</keyword>
<proteinExistence type="predicted"/>
<accession>A0A5J9WJM0</accession>
<feature type="compositionally biased region" description="Low complexity" evidence="1">
    <location>
        <begin position="64"/>
        <end position="75"/>
    </location>
</feature>
<dbReference type="Proteomes" id="UP000324897">
    <property type="component" value="Chromosome 5"/>
</dbReference>
<keyword evidence="4" id="KW-1185">Reference proteome</keyword>
<name>A0A5J9WJM0_9POAL</name>
<feature type="compositionally biased region" description="Basic and acidic residues" evidence="1">
    <location>
        <begin position="97"/>
        <end position="107"/>
    </location>
</feature>
<evidence type="ECO:0000313" key="3">
    <source>
        <dbReference type="EMBL" id="TVU48077.1"/>
    </source>
</evidence>
<sequence>MTDSTPLSPPSRGQVIALALFFLVLSNRPKQSRHYRREELAAAPSLQPPPSSTPTAKQSAETPSSCSSTLIETSSPVARDRRGFSVMTAGNRRRTRGLGDRGRGDRR</sequence>
<organism evidence="3 4">
    <name type="scientific">Eragrostis curvula</name>
    <name type="common">weeping love grass</name>
    <dbReference type="NCBI Taxonomy" id="38414"/>
    <lineage>
        <taxon>Eukaryota</taxon>
        <taxon>Viridiplantae</taxon>
        <taxon>Streptophyta</taxon>
        <taxon>Embryophyta</taxon>
        <taxon>Tracheophyta</taxon>
        <taxon>Spermatophyta</taxon>
        <taxon>Magnoliopsida</taxon>
        <taxon>Liliopsida</taxon>
        <taxon>Poales</taxon>
        <taxon>Poaceae</taxon>
        <taxon>PACMAD clade</taxon>
        <taxon>Chloridoideae</taxon>
        <taxon>Eragrostideae</taxon>
        <taxon>Eragrostidinae</taxon>
        <taxon>Eragrostis</taxon>
    </lineage>
</organism>
<comment type="caution">
    <text evidence="3">The sequence shown here is derived from an EMBL/GenBank/DDBJ whole genome shotgun (WGS) entry which is preliminary data.</text>
</comment>
<evidence type="ECO:0000313" key="4">
    <source>
        <dbReference type="Proteomes" id="UP000324897"/>
    </source>
</evidence>
<keyword evidence="2" id="KW-1133">Transmembrane helix</keyword>
<dbReference type="AlphaFoldDB" id="A0A5J9WJM0"/>
<dbReference type="Gramene" id="TVU48077">
    <property type="protein sequence ID" value="TVU48077"/>
    <property type="gene ID" value="EJB05_07700"/>
</dbReference>
<protein>
    <submittedName>
        <fullName evidence="3">Uncharacterized protein</fullName>
    </submittedName>
</protein>
<dbReference type="EMBL" id="RWGY01000004">
    <property type="protein sequence ID" value="TVU48077.1"/>
    <property type="molecule type" value="Genomic_DNA"/>
</dbReference>
<evidence type="ECO:0000256" key="1">
    <source>
        <dbReference type="SAM" id="MobiDB-lite"/>
    </source>
</evidence>
<feature type="region of interest" description="Disordered" evidence="1">
    <location>
        <begin position="32"/>
        <end position="107"/>
    </location>
</feature>
<evidence type="ECO:0000256" key="2">
    <source>
        <dbReference type="SAM" id="Phobius"/>
    </source>
</evidence>
<feature type="transmembrane region" description="Helical" evidence="2">
    <location>
        <begin position="12"/>
        <end position="28"/>
    </location>
</feature>